<name>K0TH51_THAOC</name>
<comment type="caution">
    <text evidence="1">The sequence shown here is derived from an EMBL/GenBank/DDBJ whole genome shotgun (WGS) entry which is preliminary data.</text>
</comment>
<evidence type="ECO:0000313" key="1">
    <source>
        <dbReference type="EMBL" id="EJK78078.1"/>
    </source>
</evidence>
<organism evidence="1 2">
    <name type="scientific">Thalassiosira oceanica</name>
    <name type="common">Marine diatom</name>
    <dbReference type="NCBI Taxonomy" id="159749"/>
    <lineage>
        <taxon>Eukaryota</taxon>
        <taxon>Sar</taxon>
        <taxon>Stramenopiles</taxon>
        <taxon>Ochrophyta</taxon>
        <taxon>Bacillariophyta</taxon>
        <taxon>Coscinodiscophyceae</taxon>
        <taxon>Thalassiosirophycidae</taxon>
        <taxon>Thalassiosirales</taxon>
        <taxon>Thalassiosiraceae</taxon>
        <taxon>Thalassiosira</taxon>
    </lineage>
</organism>
<reference evidence="1 2" key="1">
    <citation type="journal article" date="2012" name="Genome Biol.">
        <title>Genome and low-iron response of an oceanic diatom adapted to chronic iron limitation.</title>
        <authorList>
            <person name="Lommer M."/>
            <person name="Specht M."/>
            <person name="Roy A.S."/>
            <person name="Kraemer L."/>
            <person name="Andreson R."/>
            <person name="Gutowska M.A."/>
            <person name="Wolf J."/>
            <person name="Bergner S.V."/>
            <person name="Schilhabel M.B."/>
            <person name="Klostermeier U.C."/>
            <person name="Beiko R.G."/>
            <person name="Rosenstiel P."/>
            <person name="Hippler M."/>
            <person name="Laroche J."/>
        </authorList>
    </citation>
    <scope>NUCLEOTIDE SEQUENCE [LARGE SCALE GENOMIC DNA]</scope>
    <source>
        <strain evidence="1 2">CCMP1005</strain>
    </source>
</reference>
<proteinExistence type="predicted"/>
<keyword evidence="2" id="KW-1185">Reference proteome</keyword>
<accession>K0TH51</accession>
<sequence>MSGATSHSLEKVEPVCSMHYAHQNSVSGLLI</sequence>
<feature type="non-terminal residue" evidence="1">
    <location>
        <position position="31"/>
    </location>
</feature>
<dbReference type="AlphaFoldDB" id="K0TH51"/>
<dbReference type="Proteomes" id="UP000266841">
    <property type="component" value="Unassembled WGS sequence"/>
</dbReference>
<dbReference type="EMBL" id="AGNL01000044">
    <property type="protein sequence ID" value="EJK78078.1"/>
    <property type="molecule type" value="Genomic_DNA"/>
</dbReference>
<evidence type="ECO:0000313" key="2">
    <source>
        <dbReference type="Proteomes" id="UP000266841"/>
    </source>
</evidence>
<gene>
    <name evidence="1" type="ORF">THAOC_00040</name>
</gene>
<protein>
    <submittedName>
        <fullName evidence="1">Uncharacterized protein</fullName>
    </submittedName>
</protein>